<accession>A0A7X0PCU9</accession>
<dbReference type="EMBL" id="JACHLK010000003">
    <property type="protein sequence ID" value="MBB6559568.1"/>
    <property type="molecule type" value="Genomic_DNA"/>
</dbReference>
<gene>
    <name evidence="1" type="ORF">HNP48_002235</name>
</gene>
<dbReference type="AlphaFoldDB" id="A0A7X0PCU9"/>
<sequence length="108" mass="12270">MIVETILGMVFMTAPATAEPVEYQATAFTLPGVSLAFRGWDGWVQPHLCFDRCKTTPGQATQLLRGELSEADMADLQLTIWRKDGDRWVQVVHCNRWFDGRPICGKWQ</sequence>
<dbReference type="RefSeq" id="WP_184856964.1">
    <property type="nucleotide sequence ID" value="NZ_JACHLK010000003.1"/>
</dbReference>
<evidence type="ECO:0000313" key="2">
    <source>
        <dbReference type="Proteomes" id="UP000575083"/>
    </source>
</evidence>
<dbReference type="Proteomes" id="UP000575083">
    <property type="component" value="Unassembled WGS sequence"/>
</dbReference>
<comment type="caution">
    <text evidence="1">The sequence shown here is derived from an EMBL/GenBank/DDBJ whole genome shotgun (WGS) entry which is preliminary data.</text>
</comment>
<evidence type="ECO:0000313" key="1">
    <source>
        <dbReference type="EMBL" id="MBB6559568.1"/>
    </source>
</evidence>
<proteinExistence type="predicted"/>
<name>A0A7X0PCU9_9BURK</name>
<reference evidence="1 2" key="1">
    <citation type="submission" date="2020-08" db="EMBL/GenBank/DDBJ databases">
        <title>Functional genomics of gut bacteria from endangered species of beetles.</title>
        <authorList>
            <person name="Carlos-Shanley C."/>
        </authorList>
    </citation>
    <scope>NUCLEOTIDE SEQUENCE [LARGE SCALE GENOMIC DNA]</scope>
    <source>
        <strain evidence="1 2">S00198</strain>
    </source>
</reference>
<keyword evidence="2" id="KW-1185">Reference proteome</keyword>
<organism evidence="1 2">
    <name type="scientific">Acidovorax soli</name>
    <dbReference type="NCBI Taxonomy" id="592050"/>
    <lineage>
        <taxon>Bacteria</taxon>
        <taxon>Pseudomonadati</taxon>
        <taxon>Pseudomonadota</taxon>
        <taxon>Betaproteobacteria</taxon>
        <taxon>Burkholderiales</taxon>
        <taxon>Comamonadaceae</taxon>
        <taxon>Acidovorax</taxon>
    </lineage>
</organism>
<protein>
    <submittedName>
        <fullName evidence="1">Uncharacterized protein</fullName>
    </submittedName>
</protein>